<dbReference type="Gene3D" id="3.90.550.10">
    <property type="entry name" value="Spore Coat Polysaccharide Biosynthesis Protein SpsA, Chain A"/>
    <property type="match status" value="1"/>
</dbReference>
<dbReference type="AlphaFoldDB" id="A0A836BTG4"/>
<evidence type="ECO:0000256" key="12">
    <source>
        <dbReference type="SAM" id="Phobius"/>
    </source>
</evidence>
<feature type="transmembrane region" description="Helical" evidence="12">
    <location>
        <begin position="645"/>
        <end position="669"/>
    </location>
</feature>
<comment type="subcellular location">
    <subcellularLocation>
        <location evidence="1">Membrane</location>
        <topology evidence="1">Multi-pass membrane protein</topology>
    </subcellularLocation>
</comment>
<feature type="domain" description="Glycosyltransferase 2-like" evidence="13">
    <location>
        <begin position="207"/>
        <end position="392"/>
    </location>
</feature>
<keyword evidence="8 12" id="KW-0812">Transmembrane</keyword>
<dbReference type="EC" id="2.4.1.80" evidence="5"/>
<reference evidence="14" key="1">
    <citation type="journal article" date="2020" name="bioRxiv">
        <title>Comparative genomics of Chlamydomonas.</title>
        <authorList>
            <person name="Craig R.J."/>
            <person name="Hasan A.R."/>
            <person name="Ness R.W."/>
            <person name="Keightley P.D."/>
        </authorList>
    </citation>
    <scope>NUCLEOTIDE SEQUENCE</scope>
    <source>
        <strain evidence="14">CCAP 11/70</strain>
    </source>
</reference>
<evidence type="ECO:0000313" key="15">
    <source>
        <dbReference type="Proteomes" id="UP000612055"/>
    </source>
</evidence>
<keyword evidence="9 12" id="KW-1133">Transmembrane helix</keyword>
<dbReference type="OrthoDB" id="1483400at2759"/>
<feature type="transmembrane region" description="Helical" evidence="12">
    <location>
        <begin position="15"/>
        <end position="34"/>
    </location>
</feature>
<evidence type="ECO:0000256" key="8">
    <source>
        <dbReference type="ARBA" id="ARBA00022692"/>
    </source>
</evidence>
<feature type="transmembrane region" description="Helical" evidence="12">
    <location>
        <begin position="481"/>
        <end position="504"/>
    </location>
</feature>
<dbReference type="GO" id="GO:0008120">
    <property type="term" value="F:ceramide glucosyltransferase activity"/>
    <property type="evidence" value="ECO:0007669"/>
    <property type="project" value="UniProtKB-EC"/>
</dbReference>
<organism evidence="14 15">
    <name type="scientific">Edaphochlamys debaryana</name>
    <dbReference type="NCBI Taxonomy" id="47281"/>
    <lineage>
        <taxon>Eukaryota</taxon>
        <taxon>Viridiplantae</taxon>
        <taxon>Chlorophyta</taxon>
        <taxon>core chlorophytes</taxon>
        <taxon>Chlorophyceae</taxon>
        <taxon>CS clade</taxon>
        <taxon>Chlamydomonadales</taxon>
        <taxon>Chlamydomonadales incertae sedis</taxon>
        <taxon>Edaphochlamys</taxon>
    </lineage>
</organism>
<feature type="transmembrane region" description="Helical" evidence="12">
    <location>
        <begin position="417"/>
        <end position="442"/>
    </location>
</feature>
<evidence type="ECO:0000256" key="5">
    <source>
        <dbReference type="ARBA" id="ARBA00012699"/>
    </source>
</evidence>
<proteinExistence type="inferred from homology"/>
<dbReference type="PANTHER" id="PTHR12726">
    <property type="entry name" value="CERAMIDE GLUCOSYLTRANSFERASE"/>
    <property type="match status" value="1"/>
</dbReference>
<keyword evidence="7" id="KW-0808">Transferase</keyword>
<dbReference type="InterPro" id="IPR001173">
    <property type="entry name" value="Glyco_trans_2-like"/>
</dbReference>
<evidence type="ECO:0000256" key="2">
    <source>
        <dbReference type="ARBA" id="ARBA00004760"/>
    </source>
</evidence>
<feature type="transmembrane region" description="Helical" evidence="12">
    <location>
        <begin position="376"/>
        <end position="397"/>
    </location>
</feature>
<sequence>MAPAGGPGLRLMDYLQLQALLWWLVLAAGWAWSGTNRRRERLRRLAAARQPAPAACGPAPPPLPPVSVVMPVKGVRPHSEANWRSQLGVTYGGQLEFVFVVESPDDPALPVLEVLAAQHAQQGAARGPARGVRVVVAGEATACSQKAHNLVAGIESCDPNGIRPAGIMPDAAAAAAAEGYEMVDAADVRAEAAAAGEPGSAAAGAGYVLILDDDVALHPGSVAELVAEMEAQPGLFMATGYPFDVPPPGSSLPAHLAAAYHLPLLIAFSVAPDTAFVWGGCVMLRRGELLPEDPRGLLRAWRDGGYSDDLILASFCTERGLRIRVPPYAIFPQRLDARMSLPAWLNYLHRQLFVLDTYTSPHNRATNHTMMLLHSLLSWALVLPSLAALATLCARLLSAVVDLSAPVLAPLGTSGAAALAAAAASLAAVAAGLAAVATGLAARRQQAQAQPATDGGSGGGLGDRPAAVVGGQTFPQYALPAAIAGLAMWWAAASSGAVGAAQALPIPASLLPVLHCLPPLPVGVLAVVVGWAVAHAALVFMTAEILGLFAVLSPSAPPIPLSAFSWARLWAGLLGSNAALPLVMAATYLSPTVEWAGVTYRKHRGRVTPIARRPLEPATPSAPEAQQWTGPGRGGGSGVVAGGGLVAAAAWAAAAAAGVAAVAAMVAAVSAWRAAGASAAAAAGAAGAAGGESLAV</sequence>
<protein>
    <recommendedName>
        <fullName evidence="5">ceramide glucosyltransferase</fullName>
        <ecNumber evidence="5">2.4.1.80</ecNumber>
    </recommendedName>
</protein>
<dbReference type="SUPFAM" id="SSF53448">
    <property type="entry name" value="Nucleotide-diphospho-sugar transferases"/>
    <property type="match status" value="1"/>
</dbReference>
<comment type="pathway">
    <text evidence="3">Sphingolipid metabolism.</text>
</comment>
<evidence type="ECO:0000256" key="11">
    <source>
        <dbReference type="SAM" id="MobiDB-lite"/>
    </source>
</evidence>
<dbReference type="GO" id="GO:0016020">
    <property type="term" value="C:membrane"/>
    <property type="evidence" value="ECO:0007669"/>
    <property type="project" value="UniProtKB-SubCell"/>
</dbReference>
<accession>A0A836BTG4</accession>
<evidence type="ECO:0000259" key="13">
    <source>
        <dbReference type="Pfam" id="PF13632"/>
    </source>
</evidence>
<dbReference type="InterPro" id="IPR029044">
    <property type="entry name" value="Nucleotide-diphossugar_trans"/>
</dbReference>
<dbReference type="PANTHER" id="PTHR12726:SF0">
    <property type="entry name" value="CERAMIDE GLUCOSYLTRANSFERASE"/>
    <property type="match status" value="1"/>
</dbReference>
<evidence type="ECO:0000256" key="9">
    <source>
        <dbReference type="ARBA" id="ARBA00022989"/>
    </source>
</evidence>
<feature type="region of interest" description="Disordered" evidence="11">
    <location>
        <begin position="613"/>
        <end position="633"/>
    </location>
</feature>
<comment type="caution">
    <text evidence="14">The sequence shown here is derived from an EMBL/GenBank/DDBJ whole genome shotgun (WGS) entry which is preliminary data.</text>
</comment>
<evidence type="ECO:0000256" key="1">
    <source>
        <dbReference type="ARBA" id="ARBA00004141"/>
    </source>
</evidence>
<evidence type="ECO:0000256" key="6">
    <source>
        <dbReference type="ARBA" id="ARBA00022676"/>
    </source>
</evidence>
<keyword evidence="6" id="KW-0328">Glycosyltransferase</keyword>
<evidence type="ECO:0000256" key="4">
    <source>
        <dbReference type="ARBA" id="ARBA00006739"/>
    </source>
</evidence>
<evidence type="ECO:0000256" key="10">
    <source>
        <dbReference type="ARBA" id="ARBA00023136"/>
    </source>
</evidence>
<dbReference type="GO" id="GO:0006679">
    <property type="term" value="P:glucosylceramide biosynthetic process"/>
    <property type="evidence" value="ECO:0007669"/>
    <property type="project" value="TreeGrafter"/>
</dbReference>
<comment type="similarity">
    <text evidence="4">Belongs to the glycosyltransferase 2 family.</text>
</comment>
<dbReference type="InterPro" id="IPR025993">
    <property type="entry name" value="Ceramide_glucosylTrfase"/>
</dbReference>
<dbReference type="Proteomes" id="UP000612055">
    <property type="component" value="Unassembled WGS sequence"/>
</dbReference>
<evidence type="ECO:0000313" key="14">
    <source>
        <dbReference type="EMBL" id="KAG2488516.1"/>
    </source>
</evidence>
<keyword evidence="10 12" id="KW-0472">Membrane</keyword>
<name>A0A836BTG4_9CHLO</name>
<evidence type="ECO:0000256" key="7">
    <source>
        <dbReference type="ARBA" id="ARBA00022679"/>
    </source>
</evidence>
<dbReference type="EMBL" id="JAEHOE010000083">
    <property type="protein sequence ID" value="KAG2488516.1"/>
    <property type="molecule type" value="Genomic_DNA"/>
</dbReference>
<gene>
    <name evidence="14" type="ORF">HYH03_013019</name>
</gene>
<dbReference type="Pfam" id="PF13632">
    <property type="entry name" value="Glyco_trans_2_3"/>
    <property type="match status" value="1"/>
</dbReference>
<comment type="pathway">
    <text evidence="2">Lipid metabolism; sphingolipid metabolism.</text>
</comment>
<keyword evidence="15" id="KW-1185">Reference proteome</keyword>
<evidence type="ECO:0000256" key="3">
    <source>
        <dbReference type="ARBA" id="ARBA00004991"/>
    </source>
</evidence>
<dbReference type="UniPathway" id="UPA00222"/>